<protein>
    <recommendedName>
        <fullName evidence="2">H-type lectin domain-containing protein</fullName>
    </recommendedName>
</protein>
<accession>A0A2J6PUV9</accession>
<feature type="domain" description="H-type lectin" evidence="2">
    <location>
        <begin position="360"/>
        <end position="415"/>
    </location>
</feature>
<dbReference type="GO" id="GO:0030246">
    <property type="term" value="F:carbohydrate binding"/>
    <property type="evidence" value="ECO:0007669"/>
    <property type="project" value="InterPro"/>
</dbReference>
<name>A0A2J6PUV9_9HELO</name>
<dbReference type="Gene3D" id="2.60.40.2080">
    <property type="match status" value="2"/>
</dbReference>
<dbReference type="GO" id="GO:0007155">
    <property type="term" value="P:cell adhesion"/>
    <property type="evidence" value="ECO:0007669"/>
    <property type="project" value="InterPro"/>
</dbReference>
<dbReference type="InterPro" id="IPR019019">
    <property type="entry name" value="H-type_lectin_domain"/>
</dbReference>
<dbReference type="Proteomes" id="UP000235672">
    <property type="component" value="Unassembled WGS sequence"/>
</dbReference>
<dbReference type="EMBL" id="KZ613498">
    <property type="protein sequence ID" value="PMD17779.1"/>
    <property type="molecule type" value="Genomic_DNA"/>
</dbReference>
<evidence type="ECO:0000313" key="4">
    <source>
        <dbReference type="Proteomes" id="UP000235672"/>
    </source>
</evidence>
<feature type="domain" description="H-type lectin" evidence="2">
    <location>
        <begin position="457"/>
        <end position="511"/>
    </location>
</feature>
<dbReference type="SUPFAM" id="SSF141086">
    <property type="entry name" value="Agglutinin HPA-like"/>
    <property type="match status" value="2"/>
</dbReference>
<dbReference type="AlphaFoldDB" id="A0A2J6PUV9"/>
<feature type="region of interest" description="Disordered" evidence="1">
    <location>
        <begin position="112"/>
        <end position="138"/>
    </location>
</feature>
<evidence type="ECO:0000259" key="2">
    <source>
        <dbReference type="Pfam" id="PF09458"/>
    </source>
</evidence>
<dbReference type="Pfam" id="PF09458">
    <property type="entry name" value="H_lectin"/>
    <property type="match status" value="2"/>
</dbReference>
<feature type="compositionally biased region" description="Basic and acidic residues" evidence="1">
    <location>
        <begin position="209"/>
        <end position="220"/>
    </location>
</feature>
<sequence>MRIGNELTSKLKISISRVGGGQYGFLQAPIKQSLPSALWTAYDDRLDPKDKGDNTSSLNTSRSSTVEHLMGLCLKPPPPLLSPDIFPAFSVKELMKATASFQGDLTRSAAANAAFRPGSEKASKEKMRGLRGSRSSSGSLDVNAVLGAFRKGLQETKSDVAARFMNLSTRPPKKLFDHFYRFYSSGAPSLAYTTEKPSFDATIAGRSSMADEKRRSRDESAAQSTVQFPDIFAVGNTSADVAEAAGESKRSKPILIVGLSRINVQPASDLKFNIEVGRVDTDSFHMNVPFGPTSVIDECVFCPFLEAHWIATYHPNILSGTCKFTDAKVFDNLVEHQIIRHITIPFPEGHFPSDSVPVPVPVVAAWLTGVHFSKTSPPRVEVSVISASHEACTIMFRSWGEDTELHEATCTWIAYPHDHAGISSGRFTTDIVHAPDRPTKDTSQVVRMNWGGRAGRKPPRIVVGLNKIDCAAGRSLRLAVSVGSVGSASFRAHISTWGYSVLYSAGASWIALED</sequence>
<keyword evidence="4" id="KW-1185">Reference proteome</keyword>
<evidence type="ECO:0000256" key="1">
    <source>
        <dbReference type="SAM" id="MobiDB-lite"/>
    </source>
</evidence>
<feature type="compositionally biased region" description="Basic and acidic residues" evidence="1">
    <location>
        <begin position="118"/>
        <end position="128"/>
    </location>
</feature>
<dbReference type="STRING" id="1745343.A0A2J6PUV9"/>
<reference evidence="3 4" key="1">
    <citation type="submission" date="2016-05" db="EMBL/GenBank/DDBJ databases">
        <title>A degradative enzymes factory behind the ericoid mycorrhizal symbiosis.</title>
        <authorList>
            <consortium name="DOE Joint Genome Institute"/>
            <person name="Martino E."/>
            <person name="Morin E."/>
            <person name="Grelet G."/>
            <person name="Kuo A."/>
            <person name="Kohler A."/>
            <person name="Daghino S."/>
            <person name="Barry K."/>
            <person name="Choi C."/>
            <person name="Cichocki N."/>
            <person name="Clum A."/>
            <person name="Copeland A."/>
            <person name="Hainaut M."/>
            <person name="Haridas S."/>
            <person name="Labutti K."/>
            <person name="Lindquist E."/>
            <person name="Lipzen A."/>
            <person name="Khouja H.-R."/>
            <person name="Murat C."/>
            <person name="Ohm R."/>
            <person name="Olson A."/>
            <person name="Spatafora J."/>
            <person name="Veneault-Fourrey C."/>
            <person name="Henrissat B."/>
            <person name="Grigoriev I."/>
            <person name="Martin F."/>
            <person name="Perotto S."/>
        </authorList>
    </citation>
    <scope>NUCLEOTIDE SEQUENCE [LARGE SCALE GENOMIC DNA]</scope>
    <source>
        <strain evidence="3 4">UAMH 7357</strain>
    </source>
</reference>
<feature type="region of interest" description="Disordered" evidence="1">
    <location>
        <begin position="203"/>
        <end position="223"/>
    </location>
</feature>
<organism evidence="3 4">
    <name type="scientific">Hyaloscypha hepaticicola</name>
    <dbReference type="NCBI Taxonomy" id="2082293"/>
    <lineage>
        <taxon>Eukaryota</taxon>
        <taxon>Fungi</taxon>
        <taxon>Dikarya</taxon>
        <taxon>Ascomycota</taxon>
        <taxon>Pezizomycotina</taxon>
        <taxon>Leotiomycetes</taxon>
        <taxon>Helotiales</taxon>
        <taxon>Hyaloscyphaceae</taxon>
        <taxon>Hyaloscypha</taxon>
    </lineage>
</organism>
<dbReference type="OrthoDB" id="291007at2759"/>
<proteinExistence type="predicted"/>
<gene>
    <name evidence="3" type="ORF">NA56DRAFT_662055</name>
</gene>
<dbReference type="InterPro" id="IPR037221">
    <property type="entry name" value="H-type_lectin_dom_sf"/>
</dbReference>
<evidence type="ECO:0000313" key="3">
    <source>
        <dbReference type="EMBL" id="PMD17779.1"/>
    </source>
</evidence>